<dbReference type="EMBL" id="PDNC01000045">
    <property type="protein sequence ID" value="PGH03762.1"/>
    <property type="molecule type" value="Genomic_DNA"/>
</dbReference>
<feature type="region of interest" description="Disordered" evidence="1">
    <location>
        <begin position="358"/>
        <end position="393"/>
    </location>
</feature>
<dbReference type="OrthoDB" id="4188535at2759"/>
<feature type="compositionally biased region" description="Polar residues" evidence="1">
    <location>
        <begin position="224"/>
        <end position="233"/>
    </location>
</feature>
<evidence type="ECO:0000313" key="2">
    <source>
        <dbReference type="EMBL" id="PGH03762.1"/>
    </source>
</evidence>
<name>A0A2B7X4V3_9EURO</name>
<keyword evidence="3" id="KW-1185">Reference proteome</keyword>
<sequence length="590" mass="63767">MFRLRPTPIVLSNDEILSCVQRILVARILERGGDQHISPPRQRRSSSEAASMDSPLLAFDSSSFEEFTDYGPDDCDRSPALSSGKRKRETSSEEREHWQLSPDRQKTPPPSPDDTRLAEQLDTITLSFTSFLSPSTWLGPFASSFGSVGGNMCQEGGDDISTTLICPMELLPSSKVKMGFPPLKCHGLHSDNLLFSGDSNKALSVPGYSIPGAIPAASGRCGSPCNQSITSTPSLSDSRDTDSESESQDSFILSNPGSSRKLTANLCRADPFFCYFGQSLATSNANRCSHNSRTAKEFSTVNSFQCQWHCPKGVPHNSYTSAIPSLSCYGFDSIALKAASIKMLRKLDANMLPQAASEEVASPQASQSGSSNLDQSPATPASTEVSTVATASNPTQGYPIASSNIITPTGQILLIAPKAIADQVPKIERIPQEAVGLPQLSQSDTFFTLPGLDAHPMMPTYPVLTPNNQPQPAIPLRHTGLNFYHVPFESIVRHHIALISLSSPAMAPIHRLNGDQHQQYLAPATGLAYPTGHGYLFQQTGQQVHYNNGNEPVASQLPAGSRQMRGVTWQIHQYPTGHFGVIANYILPLQ</sequence>
<gene>
    <name evidence="2" type="ORF">GX51_03907</name>
</gene>
<evidence type="ECO:0000313" key="3">
    <source>
        <dbReference type="Proteomes" id="UP000224080"/>
    </source>
</evidence>
<feature type="region of interest" description="Disordered" evidence="1">
    <location>
        <begin position="219"/>
        <end position="254"/>
    </location>
</feature>
<feature type="compositionally biased region" description="Basic and acidic residues" evidence="1">
    <location>
        <begin position="89"/>
        <end position="106"/>
    </location>
</feature>
<accession>A0A2B7X4V3</accession>
<feature type="region of interest" description="Disordered" evidence="1">
    <location>
        <begin position="69"/>
        <end position="116"/>
    </location>
</feature>
<dbReference type="Proteomes" id="UP000224080">
    <property type="component" value="Unassembled WGS sequence"/>
</dbReference>
<evidence type="ECO:0000256" key="1">
    <source>
        <dbReference type="SAM" id="MobiDB-lite"/>
    </source>
</evidence>
<reference evidence="2 3" key="1">
    <citation type="submission" date="2017-10" db="EMBL/GenBank/DDBJ databases">
        <title>Comparative genomics in systemic dimorphic fungi from Ajellomycetaceae.</title>
        <authorList>
            <person name="Munoz J.F."/>
            <person name="Mcewen J.G."/>
            <person name="Clay O.K."/>
            <person name="Cuomo C.A."/>
        </authorList>
    </citation>
    <scope>NUCLEOTIDE SEQUENCE [LARGE SCALE GENOMIC DNA]</scope>
    <source>
        <strain evidence="2 3">UAMH130</strain>
    </source>
</reference>
<dbReference type="AlphaFoldDB" id="A0A2B7X4V3"/>
<feature type="compositionally biased region" description="Polar residues" evidence="1">
    <location>
        <begin position="363"/>
        <end position="393"/>
    </location>
</feature>
<organism evidence="2 3">
    <name type="scientific">Blastomyces parvus</name>
    <dbReference type="NCBI Taxonomy" id="2060905"/>
    <lineage>
        <taxon>Eukaryota</taxon>
        <taxon>Fungi</taxon>
        <taxon>Dikarya</taxon>
        <taxon>Ascomycota</taxon>
        <taxon>Pezizomycotina</taxon>
        <taxon>Eurotiomycetes</taxon>
        <taxon>Eurotiomycetidae</taxon>
        <taxon>Onygenales</taxon>
        <taxon>Ajellomycetaceae</taxon>
        <taxon>Blastomyces</taxon>
    </lineage>
</organism>
<comment type="caution">
    <text evidence="2">The sequence shown here is derived from an EMBL/GenBank/DDBJ whole genome shotgun (WGS) entry which is preliminary data.</text>
</comment>
<proteinExistence type="predicted"/>
<protein>
    <submittedName>
        <fullName evidence="2">Uncharacterized protein</fullName>
    </submittedName>
</protein>